<evidence type="ECO:0000313" key="2">
    <source>
        <dbReference type="EMBL" id="XCC45363.1"/>
    </source>
</evidence>
<sequence length="515" mass="63439">MEYKKITFIETINFLIQKYNLNINNNNFNYHYNLDEKILNLNTLCNYFFIKNLKNNKKKIKYLIKKRKINKKLIIKFQLGSFDYNTNKLLLFLKKNNINNNLLFNSGFLIKKKNKIFNIFQNSIIFPIYNKLGYILGFGAKKFNNKIRYINCYENKIFKKKKILYGIYYSQKYIIQYNYCIITEGYIDFISLYRINIKNVIATLGVNITNYQINQIKNLTKNIYIIYDNDYAGINGTKKIIKLLLKNNFNIKIFLLKKNYDIDKYIIKNKKKNIKKNIKKKSVCFMLYLLKIYKYNIIKNIQIKYFIIKKIIKYINIIDSYICKYFYIKKLSKILKINKFILLKELLKIDKKNKIIFYKQNFSNYKKKKKKKKNFLEKYIIKYIIIYSIQYFIFKKNKKEYKYILLFFKNKNIKFFNKKYKYIYKKIINKNKIYNIIYKKKILNFFIKKYFIKNKINKIFILNIKKILNIIYNKYKIFILNKKIKKIYNIYNKKNIKKIYILIKKKILLQKKIFK</sequence>
<dbReference type="Pfam" id="PF13155">
    <property type="entry name" value="Toprim_2"/>
    <property type="match status" value="1"/>
</dbReference>
<dbReference type="GO" id="GO:0006269">
    <property type="term" value="P:DNA replication, synthesis of primer"/>
    <property type="evidence" value="ECO:0007669"/>
    <property type="project" value="TreeGrafter"/>
</dbReference>
<dbReference type="InterPro" id="IPR013264">
    <property type="entry name" value="DNAG_N"/>
</dbReference>
<dbReference type="PANTHER" id="PTHR30313">
    <property type="entry name" value="DNA PRIMASE"/>
    <property type="match status" value="1"/>
</dbReference>
<dbReference type="InterPro" id="IPR006171">
    <property type="entry name" value="TOPRIM_dom"/>
</dbReference>
<dbReference type="PANTHER" id="PTHR30313:SF2">
    <property type="entry name" value="DNA PRIMASE"/>
    <property type="match status" value="1"/>
</dbReference>
<organism evidence="2">
    <name type="scientific">Candidatus Shikimatogenerans sp. Ttur</name>
    <dbReference type="NCBI Taxonomy" id="3158569"/>
    <lineage>
        <taxon>Bacteria</taxon>
        <taxon>Pseudomonadati</taxon>
        <taxon>Bacteroidota</taxon>
        <taxon>Flavobacteriia</taxon>
        <taxon>Flavobacteriales</taxon>
        <taxon>Candidatus Shikimatogenerans</taxon>
    </lineage>
</organism>
<accession>A0AAU7ZY84</accession>
<protein>
    <submittedName>
        <fullName evidence="2">Toprim domain-containing protein</fullName>
    </submittedName>
</protein>
<dbReference type="InterPro" id="IPR037068">
    <property type="entry name" value="DNA_primase_core_N_sf"/>
</dbReference>
<dbReference type="InterPro" id="IPR050219">
    <property type="entry name" value="DnaG_primase"/>
</dbReference>
<reference evidence="2" key="1">
    <citation type="submission" date="2024-06" db="EMBL/GenBank/DDBJ databases">
        <title>Diversity, functionality, and evolutionary history of bacterial symbionts in false click beetles (Coleoptera, Throscidae).</title>
        <authorList>
            <person name="Wierz J.C."/>
            <person name="Malm H."/>
            <person name="Kaltenpoth M."/>
            <person name="Engl T."/>
        </authorList>
    </citation>
    <scope>NUCLEOTIDE SEQUENCE</scope>
    <source>
        <strain evidence="2">Ttur</strain>
    </source>
</reference>
<dbReference type="EMBL" id="CP158689">
    <property type="protein sequence ID" value="XCC45363.1"/>
    <property type="molecule type" value="Genomic_DNA"/>
</dbReference>
<dbReference type="CDD" id="cd03364">
    <property type="entry name" value="TOPRIM_DnaG_primases"/>
    <property type="match status" value="1"/>
</dbReference>
<dbReference type="PROSITE" id="PS50880">
    <property type="entry name" value="TOPRIM"/>
    <property type="match status" value="1"/>
</dbReference>
<dbReference type="GO" id="GO:0005737">
    <property type="term" value="C:cytoplasm"/>
    <property type="evidence" value="ECO:0007669"/>
    <property type="project" value="TreeGrafter"/>
</dbReference>
<feature type="domain" description="Toprim" evidence="1">
    <location>
        <begin position="178"/>
        <end position="259"/>
    </location>
</feature>
<dbReference type="Gene3D" id="3.90.980.10">
    <property type="entry name" value="DNA primase, catalytic core, N-terminal domain"/>
    <property type="match status" value="1"/>
</dbReference>
<name>A0AAU7ZY84_9FLAO</name>
<evidence type="ECO:0000259" key="1">
    <source>
        <dbReference type="PROSITE" id="PS50880"/>
    </source>
</evidence>
<dbReference type="InterPro" id="IPR034151">
    <property type="entry name" value="TOPRIM_DnaG_bac"/>
</dbReference>
<gene>
    <name evidence="2" type="ORF">ABUS76_00425</name>
</gene>
<proteinExistence type="predicted"/>
<dbReference type="SUPFAM" id="SSF56731">
    <property type="entry name" value="DNA primase core"/>
    <property type="match status" value="1"/>
</dbReference>
<dbReference type="Pfam" id="PF08275">
    <property type="entry name" value="DNAG_N"/>
    <property type="match status" value="1"/>
</dbReference>
<dbReference type="Gene3D" id="3.40.1360.10">
    <property type="match status" value="1"/>
</dbReference>
<dbReference type="SMART" id="SM00493">
    <property type="entry name" value="TOPRIM"/>
    <property type="match status" value="1"/>
</dbReference>
<dbReference type="AlphaFoldDB" id="A0AAU7ZY84"/>